<protein>
    <recommendedName>
        <fullName evidence="1">TniQ domain-containing protein</fullName>
    </recommendedName>
</protein>
<gene>
    <name evidence="2" type="ORF">G6M86_17630</name>
</gene>
<sequence length="615" mass="68584">MKLPVNVTFHPDSETPLSLASRLARAMGCSSVAGLLGHSTVQAVARGDEDAITMLSSWSGVSVEQLRRFAVPTSEEAGEWRLGDAVFRKEMRVAGRFRFCPHCLVEDMDKGSGRPQSRPFERASWMTRAIMACTHHRELLVEAGDNAPANDVALFAAEGWHLECQPGGPADETELEVDAYIEGRIAGNRTQSFIDRQEVHVLLMLFQFLGWLLHNRLPSFIVGGKAASTIGGRAAGFLVAREGREMVERVVTEAIDLHRPAANTITEFFGSMVRHLRRNAAVPAYAEIVGLFQDHVERHVPVGPGDRFVLPVQRRHLHSVRSAAVDYTLDRKRVRKLLEEQGLIAHSKLSDRRVYFSVADADEILGDTADNFTTVEVAALLGTHENRVRNFIERGVLVPSERGVKGERPFYRVSKGALDGFRSRLFERTSLVGEGHGLVSLTTACQRRSLTQADVLEMILEGRLARVARTDDSMTVRSLLVDLRALPVSVDGNRVEGDCGNEGVYLNMTEVRNALATTDVTVAALVKHRVLSVESRTNPRTRRPQSFIHRDTVHAFLDSHRSLHMIARGWRRNIAWMKDELDQNGMKPIFETTGKIARYYRKEDLARASLLPPNV</sequence>
<dbReference type="EMBL" id="CP049217">
    <property type="protein sequence ID" value="QTG15105.1"/>
    <property type="molecule type" value="Genomic_DNA"/>
</dbReference>
<evidence type="ECO:0000259" key="1">
    <source>
        <dbReference type="Pfam" id="PF06527"/>
    </source>
</evidence>
<dbReference type="Proteomes" id="UP000663946">
    <property type="component" value="Chromosome 2"/>
</dbReference>
<dbReference type="RefSeq" id="WP_333722167.1">
    <property type="nucleotide sequence ID" value="NZ_CP049217.1"/>
</dbReference>
<name>A0AAJ4TBK8_AGRTU</name>
<evidence type="ECO:0000313" key="3">
    <source>
        <dbReference type="Proteomes" id="UP000663946"/>
    </source>
</evidence>
<accession>A0AAJ4TBK8</accession>
<dbReference type="AlphaFoldDB" id="A0AAJ4TBK8"/>
<dbReference type="InterPro" id="IPR009492">
    <property type="entry name" value="TniQ"/>
</dbReference>
<organism evidence="2 3">
    <name type="scientific">Agrobacterium tumefaciens</name>
    <dbReference type="NCBI Taxonomy" id="358"/>
    <lineage>
        <taxon>Bacteria</taxon>
        <taxon>Pseudomonadati</taxon>
        <taxon>Pseudomonadota</taxon>
        <taxon>Alphaproteobacteria</taxon>
        <taxon>Hyphomicrobiales</taxon>
        <taxon>Rhizobiaceae</taxon>
        <taxon>Rhizobium/Agrobacterium group</taxon>
        <taxon>Agrobacterium</taxon>
        <taxon>Agrobacterium tumefaciens complex</taxon>
    </lineage>
</organism>
<dbReference type="Pfam" id="PF06527">
    <property type="entry name" value="TniQ"/>
    <property type="match status" value="1"/>
</dbReference>
<feature type="domain" description="TniQ" evidence="1">
    <location>
        <begin position="12"/>
        <end position="140"/>
    </location>
</feature>
<proteinExistence type="predicted"/>
<reference evidence="2" key="1">
    <citation type="submission" date="2020-02" db="EMBL/GenBank/DDBJ databases">
        <title>Unexpected conservation and global transmission of agrobacterial virulence plasmids.</title>
        <authorList>
            <person name="Weisberg A.J."/>
            <person name="Davis E.W. II"/>
            <person name="Tabima J.R."/>
            <person name="Belcher M.S."/>
            <person name="Miller M."/>
            <person name="Kuo C.-H."/>
            <person name="Loper J.E."/>
            <person name="Grunwald N.J."/>
            <person name="Putnam M.L."/>
            <person name="Chang J.H."/>
        </authorList>
    </citation>
    <scope>NUCLEOTIDE SEQUENCE</scope>
    <source>
        <strain evidence="2">Q15/94</strain>
    </source>
</reference>
<evidence type="ECO:0000313" key="2">
    <source>
        <dbReference type="EMBL" id="QTG15105.1"/>
    </source>
</evidence>